<keyword evidence="3 4" id="KW-0288">FMN</keyword>
<dbReference type="PANTHER" id="PTHR14359:SF6">
    <property type="entry name" value="PHOSPHOPANTOTHENOYLCYSTEINE DECARBOXYLASE"/>
    <property type="match status" value="1"/>
</dbReference>
<dbReference type="UniPathway" id="UPA00241">
    <property type="reaction ID" value="UER00353"/>
</dbReference>
<comment type="function">
    <text evidence="3">Catalyzes two sequential steps in the biosynthesis of coenzyme A. In the first step cysteine is conjugated to 4'-phosphopantothenate to form 4-phosphopantothenoylcysteine. In the second step the latter compound is decarboxylated to form 4'-phosphopantotheine.</text>
</comment>
<dbReference type="GO" id="GO:0046872">
    <property type="term" value="F:metal ion binding"/>
    <property type="evidence" value="ECO:0007669"/>
    <property type="project" value="UniProtKB-KW"/>
</dbReference>
<evidence type="ECO:0000259" key="5">
    <source>
        <dbReference type="Pfam" id="PF02441"/>
    </source>
</evidence>
<dbReference type="HAMAP" id="MF_02225">
    <property type="entry name" value="CoaBC"/>
    <property type="match status" value="1"/>
</dbReference>
<evidence type="ECO:0000256" key="1">
    <source>
        <dbReference type="ARBA" id="ARBA00022793"/>
    </source>
</evidence>
<comment type="cofactor">
    <cofactor evidence="3">
        <name>FMN</name>
        <dbReference type="ChEBI" id="CHEBI:58210"/>
    </cofactor>
    <text evidence="3">Binds 1 FMN per subunit.</text>
</comment>
<dbReference type="InterPro" id="IPR035929">
    <property type="entry name" value="CoaB-like_sf"/>
</dbReference>
<organism evidence="7 8">
    <name type="scientific">Cytophaga hutchinsonii (strain ATCC 33406 / DSM 1761 / CIP 103989 / NBRC 15051 / NCIMB 9469 / D465)</name>
    <dbReference type="NCBI Taxonomy" id="269798"/>
    <lineage>
        <taxon>Bacteria</taxon>
        <taxon>Pseudomonadati</taxon>
        <taxon>Bacteroidota</taxon>
        <taxon>Cytophagia</taxon>
        <taxon>Cytophagales</taxon>
        <taxon>Cytophagaceae</taxon>
        <taxon>Cytophaga</taxon>
    </lineage>
</organism>
<comment type="caution">
    <text evidence="3">Lacks conserved residue(s) required for the propagation of feature annotation.</text>
</comment>
<comment type="similarity">
    <text evidence="3 4">In the N-terminal section; belongs to the HFCD (homo-oligomeric flavin containing Cys decarboxylase) superfamily.</text>
</comment>
<dbReference type="GO" id="GO:0015937">
    <property type="term" value="P:coenzyme A biosynthetic process"/>
    <property type="evidence" value="ECO:0007669"/>
    <property type="project" value="UniProtKB-UniRule"/>
</dbReference>
<dbReference type="GO" id="GO:0004632">
    <property type="term" value="F:phosphopantothenate--cysteine ligase activity"/>
    <property type="evidence" value="ECO:0007669"/>
    <property type="project" value="UniProtKB-UniRule"/>
</dbReference>
<dbReference type="InterPro" id="IPR005252">
    <property type="entry name" value="CoaBC"/>
</dbReference>
<dbReference type="Pfam" id="PF02441">
    <property type="entry name" value="Flavoprotein"/>
    <property type="match status" value="1"/>
</dbReference>
<proteinExistence type="inferred from homology"/>
<dbReference type="Gene3D" id="3.40.50.10300">
    <property type="entry name" value="CoaB-like"/>
    <property type="match status" value="1"/>
</dbReference>
<dbReference type="GO" id="GO:0004633">
    <property type="term" value="F:phosphopantothenoylcysteine decarboxylase activity"/>
    <property type="evidence" value="ECO:0007669"/>
    <property type="project" value="UniProtKB-UniRule"/>
</dbReference>
<comment type="catalytic activity">
    <reaction evidence="3 4">
        <text>(R)-4'-phosphopantothenate + L-cysteine + CTP = N-[(R)-4-phosphopantothenoyl]-L-cysteine + CMP + diphosphate + H(+)</text>
        <dbReference type="Rhea" id="RHEA:19397"/>
        <dbReference type="ChEBI" id="CHEBI:10986"/>
        <dbReference type="ChEBI" id="CHEBI:15378"/>
        <dbReference type="ChEBI" id="CHEBI:33019"/>
        <dbReference type="ChEBI" id="CHEBI:35235"/>
        <dbReference type="ChEBI" id="CHEBI:37563"/>
        <dbReference type="ChEBI" id="CHEBI:59458"/>
        <dbReference type="ChEBI" id="CHEBI:60377"/>
        <dbReference type="EC" id="6.3.2.5"/>
    </reaction>
</comment>
<keyword evidence="3" id="KW-0511">Multifunctional enzyme</keyword>
<keyword evidence="1 3" id="KW-0210">Decarboxylase</keyword>
<dbReference type="KEGG" id="chu:CHU_3015"/>
<dbReference type="SUPFAM" id="SSF102645">
    <property type="entry name" value="CoaB-like"/>
    <property type="match status" value="1"/>
</dbReference>
<feature type="domain" description="Flavoprotein" evidence="5">
    <location>
        <begin position="7"/>
        <end position="176"/>
    </location>
</feature>
<accession>A0A6N4SV19</accession>
<dbReference type="InterPro" id="IPR007085">
    <property type="entry name" value="DNA/pantothenate-metab_flavo_C"/>
</dbReference>
<dbReference type="GO" id="GO:0071513">
    <property type="term" value="C:phosphopantothenoylcysteine decarboxylase complex"/>
    <property type="evidence" value="ECO:0007669"/>
    <property type="project" value="TreeGrafter"/>
</dbReference>
<feature type="binding site" evidence="3">
    <location>
        <position position="293"/>
    </location>
    <ligand>
        <name>CTP</name>
        <dbReference type="ChEBI" id="CHEBI:37563"/>
    </ligand>
</feature>
<protein>
    <recommendedName>
        <fullName evidence="3">Coenzyme A biosynthesis bifunctional protein CoaBC</fullName>
    </recommendedName>
    <alternativeName>
        <fullName evidence="3">DNA/pantothenate metabolism flavoprotein</fullName>
    </alternativeName>
    <alternativeName>
        <fullName evidence="3">Phosphopantothenoylcysteine synthetase/decarboxylase</fullName>
        <shortName evidence="3">PPCS-PPCDC</shortName>
    </alternativeName>
    <domain>
        <recommendedName>
            <fullName evidence="3">Phosphopantothenoylcysteine decarboxylase</fullName>
            <shortName evidence="3">PPC decarboxylase</shortName>
            <shortName evidence="3">PPC-DC</shortName>
            <ecNumber evidence="3">4.1.1.36</ecNumber>
        </recommendedName>
        <alternativeName>
            <fullName evidence="3">CoaC</fullName>
        </alternativeName>
    </domain>
    <domain>
        <recommendedName>
            <fullName evidence="3">Phosphopantothenate--cysteine ligase</fullName>
            <ecNumber evidence="3">6.3.2.5</ecNumber>
        </recommendedName>
        <alternativeName>
            <fullName evidence="3">CoaB</fullName>
        </alternativeName>
        <alternativeName>
            <fullName evidence="3">Phosphopantothenoylcysteine synthetase</fullName>
            <shortName evidence="3">PPC synthetase</shortName>
            <shortName evidence="3">PPC-S</shortName>
        </alternativeName>
    </domain>
</protein>
<evidence type="ECO:0000313" key="8">
    <source>
        <dbReference type="Proteomes" id="UP000001822"/>
    </source>
</evidence>
<dbReference type="EC" id="6.3.2.5" evidence="3"/>
<feature type="binding site" evidence="3">
    <location>
        <position position="283"/>
    </location>
    <ligand>
        <name>CTP</name>
        <dbReference type="ChEBI" id="CHEBI:37563"/>
    </ligand>
</feature>
<dbReference type="Proteomes" id="UP000001822">
    <property type="component" value="Chromosome"/>
</dbReference>
<dbReference type="Gene3D" id="3.40.50.1950">
    <property type="entry name" value="Flavin prenyltransferase-like"/>
    <property type="match status" value="1"/>
</dbReference>
<feature type="region of interest" description="Phosphopantothenoylcysteine decarboxylase" evidence="3">
    <location>
        <begin position="1"/>
        <end position="190"/>
    </location>
</feature>
<evidence type="ECO:0000313" key="7">
    <source>
        <dbReference type="EMBL" id="ABG60256.1"/>
    </source>
</evidence>
<evidence type="ECO:0000256" key="4">
    <source>
        <dbReference type="RuleBase" id="RU364078"/>
    </source>
</evidence>
<feature type="binding site" evidence="3">
    <location>
        <position position="342"/>
    </location>
    <ligand>
        <name>CTP</name>
        <dbReference type="ChEBI" id="CHEBI:37563"/>
    </ligand>
</feature>
<keyword evidence="2 3" id="KW-0456">Lyase</keyword>
<dbReference type="AlphaFoldDB" id="A0A6N4SV19"/>
<sequence>MTLRGRKILLAVCGSIAAYKSALIVRILKKQGAEVRVIMTPSALTFITPLTLSTLSENPVAHAFTEGDQGVWNNHVELALWADVMLIAPASENTIGKMASGICDNLVLSVYFSAKCPVYVCPAMDLDMYKHVTTQQNLVRLQQHGVRLIDAESGELASGLIGQGRLAEPENIVEIIEADFGTKAPLLHKKILITAGPTYEALDPVRFIGNHSSGKMGLALVKEAWKMGAEVTLVCGPVNEELLRMLPASVQLHKIVSGQQMFDVVQAEIEKQDVAIFAAAVADYTPEQVSDIKIKKAEDSFTIRLKKNPDIAKTCGEKKKDHQLFVGFALETNDEETHALKKLQSKNLDAIVLNSLNDTGAGFAGDTNKITIYAKDKEPFHSQLLSKEYIAKDILNYLLLL</sequence>
<feature type="region of interest" description="Phosphopantothenate--cysteine ligase" evidence="3">
    <location>
        <begin position="191"/>
        <end position="401"/>
    </location>
</feature>
<dbReference type="EMBL" id="CP000383">
    <property type="protein sequence ID" value="ABG60256.1"/>
    <property type="molecule type" value="Genomic_DNA"/>
</dbReference>
<dbReference type="PANTHER" id="PTHR14359">
    <property type="entry name" value="HOMO-OLIGOMERIC FLAVIN CONTAINING CYS DECARBOXYLASE FAMILY"/>
    <property type="match status" value="1"/>
</dbReference>
<reference evidence="7 8" key="1">
    <citation type="journal article" date="2007" name="Appl. Environ. Microbiol.">
        <title>Genome sequence of the cellulolytic gliding bacterium Cytophaga hutchinsonii.</title>
        <authorList>
            <person name="Xie G."/>
            <person name="Bruce D.C."/>
            <person name="Challacombe J.F."/>
            <person name="Chertkov O."/>
            <person name="Detter J.C."/>
            <person name="Gilna P."/>
            <person name="Han C.S."/>
            <person name="Lucas S."/>
            <person name="Misra M."/>
            <person name="Myers G.L."/>
            <person name="Richardson P."/>
            <person name="Tapia R."/>
            <person name="Thayer N."/>
            <person name="Thompson L.S."/>
            <person name="Brettin T.S."/>
            <person name="Henrissat B."/>
            <person name="Wilson D.B."/>
            <person name="McBride M.J."/>
        </authorList>
    </citation>
    <scope>NUCLEOTIDE SEQUENCE [LARGE SCALE GENOMIC DNA]</scope>
    <source>
        <strain evidence="8">ATCC 33406 / DSM 1761 / CIP 103989 / NBRC 15051 / NCIMB 9469 / D465</strain>
    </source>
</reference>
<gene>
    <name evidence="3 7" type="primary">coaBC</name>
    <name evidence="7" type="ordered locus">CHU_3015</name>
</gene>
<feature type="binding site" evidence="3">
    <location>
        <position position="328"/>
    </location>
    <ligand>
        <name>CTP</name>
        <dbReference type="ChEBI" id="CHEBI:37563"/>
    </ligand>
</feature>
<dbReference type="NCBIfam" id="TIGR00521">
    <property type="entry name" value="coaBC_dfp"/>
    <property type="match status" value="1"/>
</dbReference>
<comment type="function">
    <text evidence="4">Catalyzes two steps in the biosynthesis of coenzyme A. In the first step cysteine is conjugated to 4'-phosphopantothenate to form 4-phosphopantothenoylcysteine, in the latter compound is decarboxylated to form 4'-phosphopantotheine.</text>
</comment>
<comment type="pathway">
    <text evidence="3 4">Cofactor biosynthesis; coenzyme A biosynthesis; CoA from (R)-pantothenate: step 3/5.</text>
</comment>
<dbReference type="Pfam" id="PF04127">
    <property type="entry name" value="DFP"/>
    <property type="match status" value="1"/>
</dbReference>
<dbReference type="OrthoDB" id="9802554at2"/>
<keyword evidence="3 4" id="KW-0285">Flavoprotein</keyword>
<keyword evidence="8" id="KW-1185">Reference proteome</keyword>
<keyword evidence="3" id="KW-0460">Magnesium</keyword>
<comment type="similarity">
    <text evidence="3 4">In the C-terminal section; belongs to the PPC synthetase family.</text>
</comment>
<evidence type="ECO:0000259" key="6">
    <source>
        <dbReference type="Pfam" id="PF04127"/>
    </source>
</evidence>
<feature type="domain" description="DNA/pantothenate metabolism flavoprotein C-terminal" evidence="6">
    <location>
        <begin position="188"/>
        <end position="398"/>
    </location>
</feature>
<keyword evidence="3 4" id="KW-0436">Ligase</keyword>
<dbReference type="InterPro" id="IPR036551">
    <property type="entry name" value="Flavin_trans-like"/>
</dbReference>
<name>A0A6N4SV19_CYTH3</name>
<dbReference type="EC" id="4.1.1.36" evidence="3"/>
<dbReference type="InterPro" id="IPR003382">
    <property type="entry name" value="Flavoprotein"/>
</dbReference>
<feature type="binding site" evidence="3">
    <location>
        <position position="346"/>
    </location>
    <ligand>
        <name>CTP</name>
        <dbReference type="ChEBI" id="CHEBI:37563"/>
    </ligand>
</feature>
<comment type="catalytic activity">
    <reaction evidence="3 4">
        <text>N-[(R)-4-phosphopantothenoyl]-L-cysteine + H(+) = (R)-4'-phosphopantetheine + CO2</text>
        <dbReference type="Rhea" id="RHEA:16793"/>
        <dbReference type="ChEBI" id="CHEBI:15378"/>
        <dbReference type="ChEBI" id="CHEBI:16526"/>
        <dbReference type="ChEBI" id="CHEBI:59458"/>
        <dbReference type="ChEBI" id="CHEBI:61723"/>
        <dbReference type="EC" id="4.1.1.36"/>
    </reaction>
</comment>
<evidence type="ECO:0000256" key="3">
    <source>
        <dbReference type="HAMAP-Rule" id="MF_02225"/>
    </source>
</evidence>
<dbReference type="GO" id="GO:0015941">
    <property type="term" value="P:pantothenate catabolic process"/>
    <property type="evidence" value="ECO:0007669"/>
    <property type="project" value="InterPro"/>
</dbReference>
<keyword evidence="3" id="KW-0479">Metal-binding</keyword>
<comment type="pathway">
    <text evidence="3 4">Cofactor biosynthesis; coenzyme A biosynthesis; CoA from (R)-pantothenate: step 2/5.</text>
</comment>
<evidence type="ECO:0000256" key="2">
    <source>
        <dbReference type="ARBA" id="ARBA00023239"/>
    </source>
</evidence>
<comment type="cofactor">
    <cofactor evidence="3">
        <name>Mg(2+)</name>
        <dbReference type="ChEBI" id="CHEBI:18420"/>
    </cofactor>
</comment>
<dbReference type="GO" id="GO:0010181">
    <property type="term" value="F:FMN binding"/>
    <property type="evidence" value="ECO:0007669"/>
    <property type="project" value="UniProtKB-UniRule"/>
</dbReference>
<dbReference type="SUPFAM" id="SSF52507">
    <property type="entry name" value="Homo-oligomeric flavin-containing Cys decarboxylases, HFCD"/>
    <property type="match status" value="1"/>
</dbReference>
<dbReference type="RefSeq" id="WP_011586366.1">
    <property type="nucleotide sequence ID" value="NC_008255.1"/>
</dbReference>